<evidence type="ECO:0000256" key="2">
    <source>
        <dbReference type="ARBA" id="ARBA00022475"/>
    </source>
</evidence>
<feature type="transmembrane region" description="Helical" evidence="9">
    <location>
        <begin position="155"/>
        <end position="172"/>
    </location>
</feature>
<organism evidence="10">
    <name type="scientific">Rhodothermus marinus</name>
    <name type="common">Rhodothermus obamensis</name>
    <dbReference type="NCBI Taxonomy" id="29549"/>
    <lineage>
        <taxon>Bacteria</taxon>
        <taxon>Pseudomonadati</taxon>
        <taxon>Rhodothermota</taxon>
        <taxon>Rhodothermia</taxon>
        <taxon>Rhodothermales</taxon>
        <taxon>Rhodothermaceae</taxon>
        <taxon>Rhodothermus</taxon>
    </lineage>
</organism>
<feature type="transmembrane region" description="Helical" evidence="9">
    <location>
        <begin position="56"/>
        <end position="79"/>
    </location>
</feature>
<comment type="function">
    <text evidence="9">Converts heme B (protoheme IX) to heme O by substitution of the vinyl group on carbon 2 of heme B porphyrin ring with a hydroxyethyl farnesyl side group.</text>
</comment>
<name>A0A7V2F5X1_RHOMR</name>
<evidence type="ECO:0000256" key="7">
    <source>
        <dbReference type="ARBA" id="ARBA00023136"/>
    </source>
</evidence>
<comment type="pathway">
    <text evidence="9">Porphyrin-containing compound metabolism; heme O biosynthesis; heme O from protoheme: step 1/1.</text>
</comment>
<dbReference type="EC" id="2.5.1.141" evidence="9"/>
<accession>A0A7V2F5X1</accession>
<gene>
    <name evidence="10" type="primary">cyoE</name>
    <name evidence="9" type="synonym">ctaB</name>
    <name evidence="10" type="ORF">ENO59_05460</name>
</gene>
<proteinExistence type="inferred from homology"/>
<protein>
    <recommendedName>
        <fullName evidence="9">Protoheme IX farnesyltransferase</fullName>
        <ecNumber evidence="9">2.5.1.141</ecNumber>
    </recommendedName>
    <alternativeName>
        <fullName evidence="9">Heme B farnesyltransferase</fullName>
    </alternativeName>
    <alternativeName>
        <fullName evidence="9">Heme O synthase</fullName>
    </alternativeName>
</protein>
<comment type="miscellaneous">
    <text evidence="9">Carbon 2 of the heme B porphyrin ring is defined according to the Fischer nomenclature.</text>
</comment>
<dbReference type="GO" id="GO:0005886">
    <property type="term" value="C:plasma membrane"/>
    <property type="evidence" value="ECO:0007669"/>
    <property type="project" value="UniProtKB-SubCell"/>
</dbReference>
<dbReference type="GO" id="GO:0008495">
    <property type="term" value="F:protoheme IX farnesyltransferase activity"/>
    <property type="evidence" value="ECO:0007669"/>
    <property type="project" value="UniProtKB-UniRule"/>
</dbReference>
<keyword evidence="7 9" id="KW-0472">Membrane</keyword>
<dbReference type="PANTHER" id="PTHR43448:SF2">
    <property type="entry name" value="PROTOHEME IX FARNESYLTRANSFERASE, MITOCHONDRIAL"/>
    <property type="match status" value="1"/>
</dbReference>
<evidence type="ECO:0000256" key="1">
    <source>
        <dbReference type="ARBA" id="ARBA00004141"/>
    </source>
</evidence>
<evidence type="ECO:0000256" key="8">
    <source>
        <dbReference type="ARBA" id="ARBA00047690"/>
    </source>
</evidence>
<comment type="caution">
    <text evidence="10">The sequence shown here is derived from an EMBL/GenBank/DDBJ whole genome shotgun (WGS) entry which is preliminary data.</text>
</comment>
<keyword evidence="3 9" id="KW-0808">Transferase</keyword>
<feature type="transmembrane region" description="Helical" evidence="9">
    <location>
        <begin position="223"/>
        <end position="245"/>
    </location>
</feature>
<dbReference type="EMBL" id="DSGB01000004">
    <property type="protein sequence ID" value="HER95949.1"/>
    <property type="molecule type" value="Genomic_DNA"/>
</dbReference>
<feature type="transmembrane region" description="Helical" evidence="9">
    <location>
        <begin position="178"/>
        <end position="202"/>
    </location>
</feature>
<evidence type="ECO:0000256" key="6">
    <source>
        <dbReference type="ARBA" id="ARBA00023133"/>
    </source>
</evidence>
<comment type="catalytic activity">
    <reaction evidence="8 9">
        <text>heme b + (2E,6E)-farnesyl diphosphate + H2O = Fe(II)-heme o + diphosphate</text>
        <dbReference type="Rhea" id="RHEA:28070"/>
        <dbReference type="ChEBI" id="CHEBI:15377"/>
        <dbReference type="ChEBI" id="CHEBI:33019"/>
        <dbReference type="ChEBI" id="CHEBI:60344"/>
        <dbReference type="ChEBI" id="CHEBI:60530"/>
        <dbReference type="ChEBI" id="CHEBI:175763"/>
        <dbReference type="EC" id="2.5.1.141"/>
    </reaction>
</comment>
<dbReference type="InterPro" id="IPR030470">
    <property type="entry name" value="UbiA_prenylTrfase_CS"/>
</dbReference>
<feature type="transmembrane region" description="Helical" evidence="9">
    <location>
        <begin position="283"/>
        <end position="303"/>
    </location>
</feature>
<evidence type="ECO:0000313" key="10">
    <source>
        <dbReference type="EMBL" id="HER95949.1"/>
    </source>
</evidence>
<dbReference type="PANTHER" id="PTHR43448">
    <property type="entry name" value="PROTOHEME IX FARNESYLTRANSFERASE, MITOCHONDRIAL"/>
    <property type="match status" value="1"/>
</dbReference>
<comment type="similarity">
    <text evidence="9">Belongs to the UbiA prenyltransferase family. Protoheme IX farnesyltransferase subfamily.</text>
</comment>
<comment type="subcellular location">
    <subcellularLocation>
        <location evidence="9">Cell membrane</location>
        <topology evidence="9">Multi-pass membrane protein</topology>
    </subcellularLocation>
    <subcellularLocation>
        <location evidence="1">Membrane</location>
        <topology evidence="1">Multi-pass membrane protein</topology>
    </subcellularLocation>
</comment>
<evidence type="ECO:0000256" key="9">
    <source>
        <dbReference type="HAMAP-Rule" id="MF_00154"/>
    </source>
</evidence>
<feature type="transmembrane region" description="Helical" evidence="9">
    <location>
        <begin position="126"/>
        <end position="143"/>
    </location>
</feature>
<keyword evidence="5 9" id="KW-1133">Transmembrane helix</keyword>
<dbReference type="CDD" id="cd13957">
    <property type="entry name" value="PT_UbiA_Cox10"/>
    <property type="match status" value="1"/>
</dbReference>
<dbReference type="InterPro" id="IPR044878">
    <property type="entry name" value="UbiA_sf"/>
</dbReference>
<dbReference type="UniPathway" id="UPA00834">
    <property type="reaction ID" value="UER00712"/>
</dbReference>
<dbReference type="Gene3D" id="1.10.357.140">
    <property type="entry name" value="UbiA prenyltransferase"/>
    <property type="match status" value="1"/>
</dbReference>
<dbReference type="InterPro" id="IPR006369">
    <property type="entry name" value="Protohaem_IX_farnesylTrfase"/>
</dbReference>
<evidence type="ECO:0000256" key="5">
    <source>
        <dbReference type="ARBA" id="ARBA00022989"/>
    </source>
</evidence>
<keyword evidence="6 9" id="KW-0350">Heme biosynthesis</keyword>
<dbReference type="InterPro" id="IPR000537">
    <property type="entry name" value="UbiA_prenyltransferase"/>
</dbReference>
<evidence type="ECO:0000256" key="3">
    <source>
        <dbReference type="ARBA" id="ARBA00022679"/>
    </source>
</evidence>
<dbReference type="PROSITE" id="PS00943">
    <property type="entry name" value="UBIA"/>
    <property type="match status" value="1"/>
</dbReference>
<dbReference type="Pfam" id="PF01040">
    <property type="entry name" value="UbiA"/>
    <property type="match status" value="1"/>
</dbReference>
<dbReference type="GO" id="GO:0006784">
    <property type="term" value="P:heme A biosynthetic process"/>
    <property type="evidence" value="ECO:0007669"/>
    <property type="project" value="TreeGrafter"/>
</dbReference>
<dbReference type="GO" id="GO:0048034">
    <property type="term" value="P:heme O biosynthetic process"/>
    <property type="evidence" value="ECO:0007669"/>
    <property type="project" value="UniProtKB-UniRule"/>
</dbReference>
<keyword evidence="2 9" id="KW-1003">Cell membrane</keyword>
<feature type="transmembrane region" description="Helical" evidence="9">
    <location>
        <begin position="251"/>
        <end position="271"/>
    </location>
</feature>
<sequence>MLPTPRSLLTALSIPAHRRAWLQGCWELTKPEITFQVTLSALAGYLMGTPDALDGWRLAGTLLGTALTAAGVGTLNHYLERDYDAAMRRTAQRPLPSGRVSAATARYLGMLLVFAGIGLLCPVANALTAALAILTVLLYLYVYTPLKRRTPYNTLIGTVPGALPALGGWAAATGNLALGGWTLFAILAAWQMPHFLSLAWMYRKDYERARYQMLPVVEPDGRATAFQTLAFTALLLPLGMGPFFAGVAGPVYLAGALLLGLYFLRPALAFYRTRHVQDARRVLLASIVYIPVWTGLIVLDWLLR</sequence>
<dbReference type="NCBIfam" id="TIGR01473">
    <property type="entry name" value="cyoE_ctaB"/>
    <property type="match status" value="1"/>
</dbReference>
<feature type="transmembrane region" description="Helical" evidence="9">
    <location>
        <begin position="100"/>
        <end position="120"/>
    </location>
</feature>
<dbReference type="AlphaFoldDB" id="A0A7V2F5X1"/>
<dbReference type="HAMAP" id="MF_00154">
    <property type="entry name" value="CyoE_CtaB"/>
    <property type="match status" value="1"/>
</dbReference>
<keyword evidence="4 9" id="KW-0812">Transmembrane</keyword>
<reference evidence="10" key="1">
    <citation type="journal article" date="2020" name="mSystems">
        <title>Genome- and Community-Level Interaction Insights into Carbon Utilization and Element Cycling Functions of Hydrothermarchaeota in Hydrothermal Sediment.</title>
        <authorList>
            <person name="Zhou Z."/>
            <person name="Liu Y."/>
            <person name="Xu W."/>
            <person name="Pan J."/>
            <person name="Luo Z.H."/>
            <person name="Li M."/>
        </authorList>
    </citation>
    <scope>NUCLEOTIDE SEQUENCE [LARGE SCALE GENOMIC DNA]</scope>
    <source>
        <strain evidence="10">SpSt-143</strain>
    </source>
</reference>
<evidence type="ECO:0000256" key="4">
    <source>
        <dbReference type="ARBA" id="ARBA00022692"/>
    </source>
</evidence>